<name>A0ABQ5U4L1_9PROT</name>
<dbReference type="SUPFAM" id="SSF48452">
    <property type="entry name" value="TPR-like"/>
    <property type="match status" value="1"/>
</dbReference>
<dbReference type="Gene3D" id="1.25.40.10">
    <property type="entry name" value="Tetratricopeptide repeat domain"/>
    <property type="match status" value="1"/>
</dbReference>
<evidence type="ECO:0000313" key="3">
    <source>
        <dbReference type="Proteomes" id="UP001161409"/>
    </source>
</evidence>
<dbReference type="InterPro" id="IPR010323">
    <property type="entry name" value="DUF924"/>
</dbReference>
<proteinExistence type="predicted"/>
<comment type="caution">
    <text evidence="2">The sequence shown here is derived from an EMBL/GenBank/DDBJ whole genome shotgun (WGS) entry which is preliminary data.</text>
</comment>
<dbReference type="Pfam" id="PF06041">
    <property type="entry name" value="DUF924"/>
    <property type="match status" value="1"/>
</dbReference>
<reference evidence="2" key="2">
    <citation type="submission" date="2023-01" db="EMBL/GenBank/DDBJ databases">
        <title>Draft genome sequence of Sneathiella chinensis strain NBRC 103408.</title>
        <authorList>
            <person name="Sun Q."/>
            <person name="Mori K."/>
        </authorList>
    </citation>
    <scope>NUCLEOTIDE SEQUENCE</scope>
    <source>
        <strain evidence="2">NBRC 103408</strain>
    </source>
</reference>
<dbReference type="EMBL" id="BSNF01000006">
    <property type="protein sequence ID" value="GLQ06183.1"/>
    <property type="molecule type" value="Genomic_DNA"/>
</dbReference>
<evidence type="ECO:0000256" key="1">
    <source>
        <dbReference type="SAM" id="MobiDB-lite"/>
    </source>
</evidence>
<dbReference type="Proteomes" id="UP001161409">
    <property type="component" value="Unassembled WGS sequence"/>
</dbReference>
<feature type="region of interest" description="Disordered" evidence="1">
    <location>
        <begin position="180"/>
        <end position="202"/>
    </location>
</feature>
<sequence length="202" mass="23535">MVALRLTGNRQGPLSMSKISEILDFWFLPEDHPDHGENRPEWFQKNEAFDQEIRDRFLDDFEKAVNGDYLSWATSMNGCLALILLFDQFSRNMFRDSPKAFSADAKAREIARHMIREGYSQGLPAFKRNFAILPFEHSEDLSDQEYSVALFREFSDESSIDFAVRHLEIIKRFGRFPHRNQTLGRSSTPEEADFLQQPNSSF</sequence>
<feature type="compositionally biased region" description="Polar residues" evidence="1">
    <location>
        <begin position="180"/>
        <end position="189"/>
    </location>
</feature>
<accession>A0ABQ5U4L1</accession>
<gene>
    <name evidence="2" type="ORF">GCM10007924_14040</name>
</gene>
<keyword evidence="3" id="KW-1185">Reference proteome</keyword>
<reference evidence="2" key="1">
    <citation type="journal article" date="2014" name="Int. J. Syst. Evol. Microbiol.">
        <title>Complete genome of a new Firmicutes species belonging to the dominant human colonic microbiota ('Ruminococcus bicirculans') reveals two chromosomes and a selective capacity to utilize plant glucans.</title>
        <authorList>
            <consortium name="NISC Comparative Sequencing Program"/>
            <person name="Wegmann U."/>
            <person name="Louis P."/>
            <person name="Goesmann A."/>
            <person name="Henrissat B."/>
            <person name="Duncan S.H."/>
            <person name="Flint H.J."/>
        </authorList>
    </citation>
    <scope>NUCLEOTIDE SEQUENCE</scope>
    <source>
        <strain evidence="2">NBRC 103408</strain>
    </source>
</reference>
<dbReference type="InterPro" id="IPR011990">
    <property type="entry name" value="TPR-like_helical_dom_sf"/>
</dbReference>
<protein>
    <submittedName>
        <fullName evidence="2">Membrane protein</fullName>
    </submittedName>
</protein>
<organism evidence="2 3">
    <name type="scientific">Sneathiella chinensis</name>
    <dbReference type="NCBI Taxonomy" id="349750"/>
    <lineage>
        <taxon>Bacteria</taxon>
        <taxon>Pseudomonadati</taxon>
        <taxon>Pseudomonadota</taxon>
        <taxon>Alphaproteobacteria</taxon>
        <taxon>Sneathiellales</taxon>
        <taxon>Sneathiellaceae</taxon>
        <taxon>Sneathiella</taxon>
    </lineage>
</organism>
<evidence type="ECO:0000313" key="2">
    <source>
        <dbReference type="EMBL" id="GLQ06183.1"/>
    </source>
</evidence>
<dbReference type="Gene3D" id="1.20.58.320">
    <property type="entry name" value="TPR-like"/>
    <property type="match status" value="1"/>
</dbReference>